<dbReference type="OrthoDB" id="436496at2759"/>
<evidence type="ECO:0000313" key="3">
    <source>
        <dbReference type="Proteomes" id="UP000243579"/>
    </source>
</evidence>
<organism evidence="2 3">
    <name type="scientific">Achlya hypogyna</name>
    <name type="common">Oomycete</name>
    <name type="synonym">Protoachlya hypogyna</name>
    <dbReference type="NCBI Taxonomy" id="1202772"/>
    <lineage>
        <taxon>Eukaryota</taxon>
        <taxon>Sar</taxon>
        <taxon>Stramenopiles</taxon>
        <taxon>Oomycota</taxon>
        <taxon>Saprolegniomycetes</taxon>
        <taxon>Saprolegniales</taxon>
        <taxon>Achlyaceae</taxon>
        <taxon>Achlya</taxon>
    </lineage>
</organism>
<dbReference type="SUPFAM" id="SSF52343">
    <property type="entry name" value="Ferredoxin reductase-like, C-terminal NADP-linked domain"/>
    <property type="match status" value="1"/>
</dbReference>
<comment type="caution">
    <text evidence="2">The sequence shown here is derived from an EMBL/GenBank/DDBJ whole genome shotgun (WGS) entry which is preliminary data.</text>
</comment>
<dbReference type="InterPro" id="IPR017938">
    <property type="entry name" value="Riboflavin_synthase-like_b-brl"/>
</dbReference>
<dbReference type="PANTHER" id="PTHR47354">
    <property type="entry name" value="NADH OXIDOREDUCTASE HCR"/>
    <property type="match status" value="1"/>
</dbReference>
<evidence type="ECO:0000259" key="1">
    <source>
        <dbReference type="PROSITE" id="PS51384"/>
    </source>
</evidence>
<dbReference type="Gene3D" id="1.10.490.10">
    <property type="entry name" value="Globins"/>
    <property type="match status" value="1"/>
</dbReference>
<keyword evidence="3" id="KW-1185">Reference proteome</keyword>
<proteinExistence type="predicted"/>
<accession>A0A1V9Y6C9</accession>
<name>A0A1V9Y6C9_ACHHY</name>
<dbReference type="SUPFAM" id="SSF46458">
    <property type="entry name" value="Globin-like"/>
    <property type="match status" value="1"/>
</dbReference>
<dbReference type="InterPro" id="IPR050415">
    <property type="entry name" value="MRET"/>
</dbReference>
<dbReference type="InterPro" id="IPR012292">
    <property type="entry name" value="Globin/Proto"/>
</dbReference>
<dbReference type="Proteomes" id="UP000243579">
    <property type="component" value="Unassembled WGS sequence"/>
</dbReference>
<gene>
    <name evidence="2" type="ORF">ACHHYP_16612</name>
</gene>
<dbReference type="EMBL" id="JNBR01002826">
    <property type="protein sequence ID" value="OQR81264.1"/>
    <property type="molecule type" value="Genomic_DNA"/>
</dbReference>
<sequence>MGGSASIDGGTMVCTYSNGSVGIKARYLVQLEAHMGLPAKRPIVTIEDEQCMMAVWAAVVRGTSAFCPRDHITPTKFFYTTFYSLLFAAKPSIRRLFRSSMTLQGRVLTALIGALATATRTDHSTFNIQQLALHHAKYGATNDDYVVLGNTLLQTLFVVSGTDWSTDAHNAFLNAYCLYYYIMLPVILQASPRPIKSSLCANVVATEAIACDITRIVLFVNHPLRYHPGDAVLLQLAIPDAEGDGIRRAFPLTSICENTNGKIEICVQRRDKVSNWLCDRRQEDVVHVCWITSGIHLETDTPEFIAPKLLFVSQGVDGAPFVAMTKGLYAVQDKYPGDIVWLQIADEPIAYFCELEWHRCRVVAEAQITKQRLQAVAPDISERHMFVSGSAAFIESVCDLFLDAGGTQCTVYSFEDIPTSDDI</sequence>
<dbReference type="InterPro" id="IPR039261">
    <property type="entry name" value="FNR_nucleotide-bd"/>
</dbReference>
<evidence type="ECO:0000313" key="2">
    <source>
        <dbReference type="EMBL" id="OQR81264.1"/>
    </source>
</evidence>
<dbReference type="InterPro" id="IPR009050">
    <property type="entry name" value="Globin-like_sf"/>
</dbReference>
<dbReference type="SUPFAM" id="SSF63380">
    <property type="entry name" value="Riboflavin synthase domain-like"/>
    <property type="match status" value="1"/>
</dbReference>
<dbReference type="PROSITE" id="PS51384">
    <property type="entry name" value="FAD_FR"/>
    <property type="match status" value="1"/>
</dbReference>
<dbReference type="GO" id="GO:0019825">
    <property type="term" value="F:oxygen binding"/>
    <property type="evidence" value="ECO:0007669"/>
    <property type="project" value="InterPro"/>
</dbReference>
<dbReference type="GO" id="GO:0020037">
    <property type="term" value="F:heme binding"/>
    <property type="evidence" value="ECO:0007669"/>
    <property type="project" value="InterPro"/>
</dbReference>
<feature type="domain" description="FAD-binding FR-type" evidence="1">
    <location>
        <begin position="196"/>
        <end position="307"/>
    </location>
</feature>
<protein>
    <recommendedName>
        <fullName evidence="1">FAD-binding FR-type domain-containing protein</fullName>
    </recommendedName>
</protein>
<dbReference type="AlphaFoldDB" id="A0A1V9Y6C9"/>
<reference evidence="2 3" key="1">
    <citation type="journal article" date="2014" name="Genome Biol. Evol.">
        <title>The secreted proteins of Achlya hypogyna and Thraustotheca clavata identify the ancestral oomycete secretome and reveal gene acquisitions by horizontal gene transfer.</title>
        <authorList>
            <person name="Misner I."/>
            <person name="Blouin N."/>
            <person name="Leonard G."/>
            <person name="Richards T.A."/>
            <person name="Lane C.E."/>
        </authorList>
    </citation>
    <scope>NUCLEOTIDE SEQUENCE [LARGE SCALE GENOMIC DNA]</scope>
    <source>
        <strain evidence="2 3">ATCC 48635</strain>
    </source>
</reference>
<dbReference type="Gene3D" id="2.40.30.10">
    <property type="entry name" value="Translation factors"/>
    <property type="match status" value="1"/>
</dbReference>
<dbReference type="GO" id="GO:0016491">
    <property type="term" value="F:oxidoreductase activity"/>
    <property type="evidence" value="ECO:0007669"/>
    <property type="project" value="InterPro"/>
</dbReference>
<dbReference type="PANTHER" id="PTHR47354:SF5">
    <property type="entry name" value="PROTEIN RFBI"/>
    <property type="match status" value="1"/>
</dbReference>
<dbReference type="InterPro" id="IPR017927">
    <property type="entry name" value="FAD-bd_FR_type"/>
</dbReference>